<dbReference type="Pfam" id="PF01740">
    <property type="entry name" value="STAS"/>
    <property type="match status" value="1"/>
</dbReference>
<dbReference type="PROSITE" id="PS50801">
    <property type="entry name" value="STAS"/>
    <property type="match status" value="1"/>
</dbReference>
<evidence type="ECO:0000256" key="1">
    <source>
        <dbReference type="ARBA" id="ARBA00009013"/>
    </source>
</evidence>
<sequence>MELSVRSEASAAVVTATGELDIATTPQLRQFLHAVLDEHDTPLVVDLTAVQFIDSTGLGVLVSVFKRLAGRGQALTLVSPHERLLRIFRLTALDRVFTIVPALPEPA</sequence>
<evidence type="ECO:0000259" key="3">
    <source>
        <dbReference type="PROSITE" id="PS50801"/>
    </source>
</evidence>
<dbReference type="CDD" id="cd07043">
    <property type="entry name" value="STAS_anti-anti-sigma_factors"/>
    <property type="match status" value="1"/>
</dbReference>
<accession>A0ABN3HBU1</accession>
<protein>
    <recommendedName>
        <fullName evidence="2">Anti-sigma factor antagonist</fullName>
    </recommendedName>
</protein>
<comment type="similarity">
    <text evidence="1 2">Belongs to the anti-sigma-factor antagonist family.</text>
</comment>
<dbReference type="InterPro" id="IPR002645">
    <property type="entry name" value="STAS_dom"/>
</dbReference>
<dbReference type="NCBIfam" id="TIGR00377">
    <property type="entry name" value="ant_ant_sig"/>
    <property type="match status" value="1"/>
</dbReference>
<evidence type="ECO:0000256" key="2">
    <source>
        <dbReference type="RuleBase" id="RU003749"/>
    </source>
</evidence>
<dbReference type="Gene3D" id="3.30.750.24">
    <property type="entry name" value="STAS domain"/>
    <property type="match status" value="1"/>
</dbReference>
<proteinExistence type="inferred from homology"/>
<feature type="domain" description="STAS" evidence="3">
    <location>
        <begin position="1"/>
        <end position="107"/>
    </location>
</feature>
<comment type="caution">
    <text evidence="4">The sequence shown here is derived from an EMBL/GenBank/DDBJ whole genome shotgun (WGS) entry which is preliminary data.</text>
</comment>
<dbReference type="InterPro" id="IPR036513">
    <property type="entry name" value="STAS_dom_sf"/>
</dbReference>
<keyword evidence="5" id="KW-1185">Reference proteome</keyword>
<dbReference type="Proteomes" id="UP001501444">
    <property type="component" value="Unassembled WGS sequence"/>
</dbReference>
<dbReference type="SUPFAM" id="SSF52091">
    <property type="entry name" value="SpoIIaa-like"/>
    <property type="match status" value="1"/>
</dbReference>
<dbReference type="InterPro" id="IPR003658">
    <property type="entry name" value="Anti-sigma_ant"/>
</dbReference>
<reference evidence="4 5" key="1">
    <citation type="journal article" date="2019" name="Int. J. Syst. Evol. Microbiol.">
        <title>The Global Catalogue of Microorganisms (GCM) 10K type strain sequencing project: providing services to taxonomists for standard genome sequencing and annotation.</title>
        <authorList>
            <consortium name="The Broad Institute Genomics Platform"/>
            <consortium name="The Broad Institute Genome Sequencing Center for Infectious Disease"/>
            <person name="Wu L."/>
            <person name="Ma J."/>
        </authorList>
    </citation>
    <scope>NUCLEOTIDE SEQUENCE [LARGE SCALE GENOMIC DNA]</scope>
    <source>
        <strain evidence="4 5">JCM 3272</strain>
    </source>
</reference>
<organism evidence="4 5">
    <name type="scientific">Dactylosporangium salmoneum</name>
    <dbReference type="NCBI Taxonomy" id="53361"/>
    <lineage>
        <taxon>Bacteria</taxon>
        <taxon>Bacillati</taxon>
        <taxon>Actinomycetota</taxon>
        <taxon>Actinomycetes</taxon>
        <taxon>Micromonosporales</taxon>
        <taxon>Micromonosporaceae</taxon>
        <taxon>Dactylosporangium</taxon>
    </lineage>
</organism>
<dbReference type="EMBL" id="BAAARV010000075">
    <property type="protein sequence ID" value="GAA2374291.1"/>
    <property type="molecule type" value="Genomic_DNA"/>
</dbReference>
<dbReference type="PANTHER" id="PTHR33495:SF2">
    <property type="entry name" value="ANTI-SIGMA FACTOR ANTAGONIST TM_1081-RELATED"/>
    <property type="match status" value="1"/>
</dbReference>
<evidence type="ECO:0000313" key="5">
    <source>
        <dbReference type="Proteomes" id="UP001501444"/>
    </source>
</evidence>
<name>A0ABN3HBU1_9ACTN</name>
<evidence type="ECO:0000313" key="4">
    <source>
        <dbReference type="EMBL" id="GAA2374291.1"/>
    </source>
</evidence>
<dbReference type="RefSeq" id="WP_344617589.1">
    <property type="nucleotide sequence ID" value="NZ_BAAARV010000075.1"/>
</dbReference>
<gene>
    <name evidence="4" type="primary">bldG_1</name>
    <name evidence="4" type="ORF">GCM10010170_077270</name>
</gene>
<dbReference type="PANTHER" id="PTHR33495">
    <property type="entry name" value="ANTI-SIGMA FACTOR ANTAGONIST TM_1081-RELATED-RELATED"/>
    <property type="match status" value="1"/>
</dbReference>